<evidence type="ECO:0000256" key="1">
    <source>
        <dbReference type="SAM" id="Coils"/>
    </source>
</evidence>
<gene>
    <name evidence="2" type="ORF">VB739_12315</name>
</gene>
<dbReference type="RefSeq" id="WP_323357339.1">
    <property type="nucleotide sequence ID" value="NZ_JAYGHY010000046.1"/>
</dbReference>
<dbReference type="EMBL" id="JAYGHY010000046">
    <property type="protein sequence ID" value="MEA5443340.1"/>
    <property type="molecule type" value="Genomic_DNA"/>
</dbReference>
<organism evidence="2 3">
    <name type="scientific">Cyanobium gracile UHCC 0281</name>
    <dbReference type="NCBI Taxonomy" id="3110309"/>
    <lineage>
        <taxon>Bacteria</taxon>
        <taxon>Bacillati</taxon>
        <taxon>Cyanobacteriota</taxon>
        <taxon>Cyanophyceae</taxon>
        <taxon>Synechococcales</taxon>
        <taxon>Prochlorococcaceae</taxon>
        <taxon>Cyanobium</taxon>
    </lineage>
</organism>
<protein>
    <submittedName>
        <fullName evidence="2">DUF3987 domain-containing protein</fullName>
    </submittedName>
</protein>
<feature type="coiled-coil region" evidence="1">
    <location>
        <begin position="433"/>
        <end position="463"/>
    </location>
</feature>
<dbReference type="Gene3D" id="3.30.70.1790">
    <property type="entry name" value="RepB DNA-primase, N-terminal domain"/>
    <property type="match status" value="1"/>
</dbReference>
<keyword evidence="1" id="KW-0175">Coiled coil</keyword>
<dbReference type="Pfam" id="PF13148">
    <property type="entry name" value="DUF3987"/>
    <property type="match status" value="1"/>
</dbReference>
<keyword evidence="3" id="KW-1185">Reference proteome</keyword>
<evidence type="ECO:0000313" key="3">
    <source>
        <dbReference type="Proteomes" id="UP001302329"/>
    </source>
</evidence>
<accession>A0ABU5SXU1</accession>
<name>A0ABU5SXU1_9CYAN</name>
<reference evidence="2 3" key="1">
    <citation type="submission" date="2023-12" db="EMBL/GenBank/DDBJ databases">
        <title>Baltic Sea Cyanobacteria.</title>
        <authorList>
            <person name="Delbaje E."/>
            <person name="Fewer D.P."/>
            <person name="Shishido T.K."/>
        </authorList>
    </citation>
    <scope>NUCLEOTIDE SEQUENCE [LARGE SCALE GENOMIC DNA]</scope>
    <source>
        <strain evidence="2 3">UHCC 0281</strain>
    </source>
</reference>
<sequence>MAATPTPAALTAAEDALAFLEALGKDPAQTYFRTLQQGTQPNRRRRGRDLLGFNLEALVRDNASQSIYVVVGNATGATGTDRKTGRPTGAVIDEDCPTVSAVFVEWDNKPIDWQRNACKELGLPEPSLMVATGGKSVHCYWVLREPMPAAEWRQLQTRLIEHCDSDRSCKNPSRVMRLPGFAYIDKATGKPTDNRAEIIHNSGARYSVRELEQCIPAGTATPAPLPLLQAPRPAPMVSGAPVPFRDFITKAAAELIETGSREGSCNDDGLALSMELVAVEAWLQAQGAQADETAHDAYACYLSHCPDTINGAPFDTRAAWARFEGAAARQPTTGTPEDKLLQRLGFHRRKAAQPASNVIPFSGTRNAQVDEMFRDESATAAASAEESPDPATLAQRKLREAVADGIGSADMEALLASLAQRTKLHPLALRKMAEALQAEGQGAERIAAEAERLQKRIDQQQAGQALTLDYLLPAPIAQALELRTRYLPADAPAVACLFLSSVASLQKIGSRITGNPASGFTVPLNLWTAIIAASGQKKSPLLRRVVLDPTAEIRQTMAEGNRRDLQEWTQQCREASKGQKPDAPQPLRLHVGDVTGEALAAQLVTLAERRRGLLVLRDELSALFAGLNQYKGGGGNDGQFLLELFDGEGHTSLRISGTREFPDSLVSIAGCMQPAVLAQLVNASTSDADGRYARFLFAPLTQQPKRLPCPTPEEQAAIDRAGADLQRILGEIHREPARQLHLGPDAMELFADYEHRQALAAAAATIPAQGAVLGKSAGKVLRVAGLLHRLDGIANGTKGTTVGADPLLRAIDLVEHLNGLVLGLHADLNAGSEPTGLMRKIHDTARSVKKPFQWRQLRDRLGKRQAEEWGRDSFEAAIEALRALGVGRIESPDRGGLAYVPTGDLP</sequence>
<evidence type="ECO:0000313" key="2">
    <source>
        <dbReference type="EMBL" id="MEA5443340.1"/>
    </source>
</evidence>
<proteinExistence type="predicted"/>
<dbReference type="Proteomes" id="UP001302329">
    <property type="component" value="Unassembled WGS sequence"/>
</dbReference>
<comment type="caution">
    <text evidence="2">The sequence shown here is derived from an EMBL/GenBank/DDBJ whole genome shotgun (WGS) entry which is preliminary data.</text>
</comment>
<dbReference type="InterPro" id="IPR025048">
    <property type="entry name" value="DUF3987"/>
</dbReference>